<dbReference type="Proteomes" id="UP001621964">
    <property type="component" value="Unassembled WGS sequence"/>
</dbReference>
<gene>
    <name evidence="1" type="ORF">ACI43T_12250</name>
</gene>
<feature type="non-terminal residue" evidence="1">
    <location>
        <position position="81"/>
    </location>
</feature>
<sequence>EKVFESRKVYDGLIADLQTVPYRKALVFCASIKHCQDVSEQLGKAGILNIQIHSKRDKGEQSFDMARFKDLTSSINVIVSV</sequence>
<dbReference type="SUPFAM" id="SSF52540">
    <property type="entry name" value="P-loop containing nucleoside triphosphate hydrolases"/>
    <property type="match status" value="1"/>
</dbReference>
<evidence type="ECO:0000313" key="1">
    <source>
        <dbReference type="EMBL" id="MFK7643240.1"/>
    </source>
</evidence>
<accession>A0ABW8Q7Q3</accession>
<keyword evidence="2" id="KW-1185">Reference proteome</keyword>
<name>A0ABW8Q7Q3_9NEIS</name>
<protein>
    <recommendedName>
        <fullName evidence="3">Helicase C-terminal domain-containing protein</fullName>
    </recommendedName>
</protein>
<feature type="non-terminal residue" evidence="1">
    <location>
        <position position="1"/>
    </location>
</feature>
<dbReference type="InterPro" id="IPR027417">
    <property type="entry name" value="P-loop_NTPase"/>
</dbReference>
<organism evidence="1 2">
    <name type="scientific">Neisseria oralis</name>
    <dbReference type="NCBI Taxonomy" id="1107316"/>
    <lineage>
        <taxon>Bacteria</taxon>
        <taxon>Pseudomonadati</taxon>
        <taxon>Pseudomonadota</taxon>
        <taxon>Betaproteobacteria</taxon>
        <taxon>Neisseriales</taxon>
        <taxon>Neisseriaceae</taxon>
        <taxon>Neisseria</taxon>
    </lineage>
</organism>
<evidence type="ECO:0000313" key="2">
    <source>
        <dbReference type="Proteomes" id="UP001621964"/>
    </source>
</evidence>
<reference evidence="1 2" key="1">
    <citation type="submission" date="2024-11" db="EMBL/GenBank/DDBJ databases">
        <authorList>
            <person name="Mikucki A.G."/>
            <person name="Kahler C.M."/>
        </authorList>
    </citation>
    <scope>NUCLEOTIDE SEQUENCE [LARGE SCALE GENOMIC DNA]</scope>
    <source>
        <strain evidence="1 2">EXNM717</strain>
    </source>
</reference>
<evidence type="ECO:0008006" key="3">
    <source>
        <dbReference type="Google" id="ProtNLM"/>
    </source>
</evidence>
<dbReference type="RefSeq" id="WP_405387401.1">
    <property type="nucleotide sequence ID" value="NZ_JBJGEB010000105.1"/>
</dbReference>
<proteinExistence type="predicted"/>
<comment type="caution">
    <text evidence="1">The sequence shown here is derived from an EMBL/GenBank/DDBJ whole genome shotgun (WGS) entry which is preliminary data.</text>
</comment>
<dbReference type="EMBL" id="JBJGEB010000105">
    <property type="protein sequence ID" value="MFK7643240.1"/>
    <property type="molecule type" value="Genomic_DNA"/>
</dbReference>
<dbReference type="Gene3D" id="3.40.50.300">
    <property type="entry name" value="P-loop containing nucleotide triphosphate hydrolases"/>
    <property type="match status" value="1"/>
</dbReference>